<dbReference type="OrthoDB" id="6374728at2759"/>
<dbReference type="EMBL" id="LR902476">
    <property type="protein sequence ID" value="CAD7250604.1"/>
    <property type="molecule type" value="Genomic_DNA"/>
</dbReference>
<evidence type="ECO:0000313" key="2">
    <source>
        <dbReference type="Proteomes" id="UP000677054"/>
    </source>
</evidence>
<organism evidence="1">
    <name type="scientific">Darwinula stevensoni</name>
    <dbReference type="NCBI Taxonomy" id="69355"/>
    <lineage>
        <taxon>Eukaryota</taxon>
        <taxon>Metazoa</taxon>
        <taxon>Ecdysozoa</taxon>
        <taxon>Arthropoda</taxon>
        <taxon>Crustacea</taxon>
        <taxon>Oligostraca</taxon>
        <taxon>Ostracoda</taxon>
        <taxon>Podocopa</taxon>
        <taxon>Podocopida</taxon>
        <taxon>Darwinulocopina</taxon>
        <taxon>Darwinuloidea</taxon>
        <taxon>Darwinulidae</taxon>
        <taxon>Darwinula</taxon>
    </lineage>
</organism>
<evidence type="ECO:0000313" key="1">
    <source>
        <dbReference type="EMBL" id="CAD7250604.1"/>
    </source>
</evidence>
<gene>
    <name evidence="1" type="ORF">DSTB1V02_LOCUS10375</name>
</gene>
<protein>
    <submittedName>
        <fullName evidence="1">Uncharacterized protein</fullName>
    </submittedName>
</protein>
<dbReference type="AlphaFoldDB" id="A0A7R9AAJ8"/>
<proteinExistence type="predicted"/>
<dbReference type="Proteomes" id="UP000677054">
    <property type="component" value="Unassembled WGS sequence"/>
</dbReference>
<reference evidence="1" key="1">
    <citation type="submission" date="2020-11" db="EMBL/GenBank/DDBJ databases">
        <authorList>
            <person name="Tran Van P."/>
        </authorList>
    </citation>
    <scope>NUCLEOTIDE SEQUENCE</scope>
</reference>
<sequence length="152" mass="17140">MSDGIYLFIGFSQKEEELVYKKTKLTADDVLQALNKYLHPNEECFLRVINKLEENIVMQIHDSGESPVLSMECRDAVLRLRDRINSGDAELLSEPALSIVKLSEVASGNRQSSGASMSSMRHGCLPKFLLVVHIAVLSIALQDFVSRRFRDR</sequence>
<dbReference type="EMBL" id="CAJPEV010002959">
    <property type="protein sequence ID" value="CAG0898532.1"/>
    <property type="molecule type" value="Genomic_DNA"/>
</dbReference>
<keyword evidence="2" id="KW-1185">Reference proteome</keyword>
<accession>A0A7R9AAJ8</accession>
<name>A0A7R9AAJ8_9CRUS</name>